<feature type="compositionally biased region" description="Pro residues" evidence="4">
    <location>
        <begin position="521"/>
        <end position="538"/>
    </location>
</feature>
<evidence type="ECO:0000256" key="2">
    <source>
        <dbReference type="ARBA" id="ARBA00022801"/>
    </source>
</evidence>
<evidence type="ECO:0000313" key="7">
    <source>
        <dbReference type="EMBL" id="KTR87715.1"/>
    </source>
</evidence>
<dbReference type="GO" id="GO:0004252">
    <property type="term" value="F:serine-type endopeptidase activity"/>
    <property type="evidence" value="ECO:0007669"/>
    <property type="project" value="InterPro"/>
</dbReference>
<dbReference type="Gene3D" id="3.40.50.200">
    <property type="entry name" value="Peptidase S8/S53 domain"/>
    <property type="match status" value="2"/>
</dbReference>
<dbReference type="InterPro" id="IPR000209">
    <property type="entry name" value="Peptidase_S8/S53_dom"/>
</dbReference>
<sequence>MRTSVSFTLALILTTAGIAPAAVAAASPAAESCRTIPVDADAPLRADIARERFGVDGTGVVVGVISDSFGATSAPGSTVADDIANGLLPGPGNPCGRENPVEVLRDGTGVPTSSDEGRAMLQLVHGIAPGASLVFAAADPDSAASVREAIDLLAGYGADVVVDDVSVEEDAIFQRSLTAETIARETDRGLLHFSSAGNQNVVPSSPLPGQEVTPINGWQTSAYRPTACPDVVAHAVRTQGFTAPSDCLDVDPGDTSDATLGYSVSSHAELVFQWGEPAGAVTGSFVPVVLQGGEPLDVELKPLADGTPGYTLVLPRADDDLDIEVSVARVATPDAARALPNPPIFLMFLQSNLGWAEYTRSEGEVQIGRTSLGHNSDPVVISVAAAPYQTPMEVEEFSSHGPSTHFFAPRTASDPSAVLDTPEIVSKPDIMSVDRVRQSVLGSDPDETGGRQFPGTSAAAPLAAAVAALAKSVDPSLTQEDVRALLTTTARPAASPWASVAAENVTGAGLIDAEAMLAALPPAPSPTPTPEPTPTPDP</sequence>
<evidence type="ECO:0000256" key="3">
    <source>
        <dbReference type="ARBA" id="ARBA00022825"/>
    </source>
</evidence>
<dbReference type="AlphaFoldDB" id="A0A147ET04"/>
<name>A0A147ET04_MICTE</name>
<feature type="signal peptide" evidence="5">
    <location>
        <begin position="1"/>
        <end position="21"/>
    </location>
</feature>
<dbReference type="InterPro" id="IPR036852">
    <property type="entry name" value="Peptidase_S8/S53_dom_sf"/>
</dbReference>
<accession>A0A147ET04</accession>
<evidence type="ECO:0000259" key="6">
    <source>
        <dbReference type="Pfam" id="PF00082"/>
    </source>
</evidence>
<evidence type="ECO:0000313" key="8">
    <source>
        <dbReference type="Proteomes" id="UP000075025"/>
    </source>
</evidence>
<evidence type="ECO:0000256" key="5">
    <source>
        <dbReference type="SAM" id="SignalP"/>
    </source>
</evidence>
<evidence type="ECO:0000256" key="1">
    <source>
        <dbReference type="ARBA" id="ARBA00022670"/>
    </source>
</evidence>
<dbReference type="GO" id="GO:0016020">
    <property type="term" value="C:membrane"/>
    <property type="evidence" value="ECO:0007669"/>
    <property type="project" value="TreeGrafter"/>
</dbReference>
<dbReference type="PATRIC" id="fig|2033.6.peg.1065"/>
<reference evidence="7 8" key="1">
    <citation type="journal article" date="2016" name="Front. Microbiol.">
        <title>Genomic Resource of Rice Seed Associated Bacteria.</title>
        <authorList>
            <person name="Midha S."/>
            <person name="Bansal K."/>
            <person name="Sharma S."/>
            <person name="Kumar N."/>
            <person name="Patil P.P."/>
            <person name="Chaudhry V."/>
            <person name="Patil P.B."/>
        </authorList>
    </citation>
    <scope>NUCLEOTIDE SEQUENCE [LARGE SCALE GENOMIC DNA]</scope>
    <source>
        <strain evidence="7 8">NS220</strain>
    </source>
</reference>
<gene>
    <name evidence="7" type="ORF">NS220_17120</name>
</gene>
<comment type="caution">
    <text evidence="7">The sequence shown here is derived from an EMBL/GenBank/DDBJ whole genome shotgun (WGS) entry which is preliminary data.</text>
</comment>
<keyword evidence="5" id="KW-0732">Signal</keyword>
<dbReference type="Pfam" id="PF00082">
    <property type="entry name" value="Peptidase_S8"/>
    <property type="match status" value="1"/>
</dbReference>
<dbReference type="OrthoDB" id="9813435at2"/>
<keyword evidence="3" id="KW-0720">Serine protease</keyword>
<proteinExistence type="predicted"/>
<evidence type="ECO:0000256" key="4">
    <source>
        <dbReference type="SAM" id="MobiDB-lite"/>
    </source>
</evidence>
<dbReference type="RefSeq" id="WP_153004347.1">
    <property type="nucleotide sequence ID" value="NZ_LDRT01000160.1"/>
</dbReference>
<dbReference type="Proteomes" id="UP000075025">
    <property type="component" value="Unassembled WGS sequence"/>
</dbReference>
<organism evidence="7 8">
    <name type="scientific">Microbacterium testaceum</name>
    <name type="common">Aureobacterium testaceum</name>
    <name type="synonym">Brevibacterium testaceum</name>
    <dbReference type="NCBI Taxonomy" id="2033"/>
    <lineage>
        <taxon>Bacteria</taxon>
        <taxon>Bacillati</taxon>
        <taxon>Actinomycetota</taxon>
        <taxon>Actinomycetes</taxon>
        <taxon>Micrococcales</taxon>
        <taxon>Microbacteriaceae</taxon>
        <taxon>Microbacterium</taxon>
    </lineage>
</organism>
<keyword evidence="2" id="KW-0378">Hydrolase</keyword>
<dbReference type="SUPFAM" id="SSF52743">
    <property type="entry name" value="Subtilisin-like"/>
    <property type="match status" value="1"/>
</dbReference>
<feature type="region of interest" description="Disordered" evidence="4">
    <location>
        <begin position="519"/>
        <end position="538"/>
    </location>
</feature>
<dbReference type="EMBL" id="LDRT01000160">
    <property type="protein sequence ID" value="KTR87715.1"/>
    <property type="molecule type" value="Genomic_DNA"/>
</dbReference>
<feature type="chain" id="PRO_5007544505" description="Peptidase S8/S53 domain-containing protein" evidence="5">
    <location>
        <begin position="22"/>
        <end position="538"/>
    </location>
</feature>
<dbReference type="PROSITE" id="PS00138">
    <property type="entry name" value="SUBTILASE_SER"/>
    <property type="match status" value="1"/>
</dbReference>
<dbReference type="PANTHER" id="PTHR42884:SF14">
    <property type="entry name" value="NEUROENDOCRINE CONVERTASE 1"/>
    <property type="match status" value="1"/>
</dbReference>
<dbReference type="GO" id="GO:0016485">
    <property type="term" value="P:protein processing"/>
    <property type="evidence" value="ECO:0007669"/>
    <property type="project" value="TreeGrafter"/>
</dbReference>
<keyword evidence="1" id="KW-0645">Protease</keyword>
<feature type="non-terminal residue" evidence="7">
    <location>
        <position position="538"/>
    </location>
</feature>
<dbReference type="PANTHER" id="PTHR42884">
    <property type="entry name" value="PROPROTEIN CONVERTASE SUBTILISIN/KEXIN-RELATED"/>
    <property type="match status" value="1"/>
</dbReference>
<feature type="domain" description="Peptidase S8/S53" evidence="6">
    <location>
        <begin position="124"/>
        <end position="493"/>
    </location>
</feature>
<protein>
    <recommendedName>
        <fullName evidence="6">Peptidase S8/S53 domain-containing protein</fullName>
    </recommendedName>
</protein>
<dbReference type="InterPro" id="IPR023828">
    <property type="entry name" value="Peptidase_S8_Ser-AS"/>
</dbReference>